<dbReference type="InterPro" id="IPR029058">
    <property type="entry name" value="AB_hydrolase_fold"/>
</dbReference>
<keyword evidence="1 4" id="KW-0378">Hydrolase</keyword>
<comment type="caution">
    <text evidence="4">The sequence shown here is derived from an EMBL/GenBank/DDBJ whole genome shotgun (WGS) entry which is preliminary data.</text>
</comment>
<name>A0A7J5B459_9MICO</name>
<dbReference type="InterPro" id="IPR013094">
    <property type="entry name" value="AB_hydrolase_3"/>
</dbReference>
<proteinExistence type="predicted"/>
<dbReference type="OrthoDB" id="3181909at2"/>
<protein>
    <submittedName>
        <fullName evidence="4">Alpha/beta hydrolase</fullName>
    </submittedName>
</protein>
<accession>A0A7J5B459</accession>
<sequence length="300" mass="31830">MPRRSLTAPHGVDATNSAVAGPHGRVPVRTYAPADGCAARSPRRPVVWLHGGGFYSGGLDQPETHEVALALARAGFEVTTVDYRLVPLGGRDRAERAGAPVPSSAGAGRQLRREVRFPIPLDDAMAVVDWVSARSDDGVVLGGASAGACLAAAAAYRYERAGASPLRGLFLAYGTFHAELPERSPELMSRLRGSRRYVHTPWLIGAMNLNYAGSADVLSLPDAFPGGHDLTGLPPSLVVDADRDAMRASGSLFARELAAAGVDTEYRVLPGSTHAFLNRRRDPAFTRGVDLIAEWMRGLG</sequence>
<dbReference type="RefSeq" id="WP_151421992.1">
    <property type="nucleotide sequence ID" value="NZ_WBJX01000001.1"/>
</dbReference>
<dbReference type="InterPro" id="IPR050300">
    <property type="entry name" value="GDXG_lipolytic_enzyme"/>
</dbReference>
<evidence type="ECO:0000313" key="5">
    <source>
        <dbReference type="Proteomes" id="UP000490386"/>
    </source>
</evidence>
<dbReference type="Gene3D" id="3.40.50.1820">
    <property type="entry name" value="alpha/beta hydrolase"/>
    <property type="match status" value="1"/>
</dbReference>
<evidence type="ECO:0000256" key="1">
    <source>
        <dbReference type="ARBA" id="ARBA00022801"/>
    </source>
</evidence>
<dbReference type="EMBL" id="WBJX01000001">
    <property type="protein sequence ID" value="KAB1638948.1"/>
    <property type="molecule type" value="Genomic_DNA"/>
</dbReference>
<organism evidence="4 5">
    <name type="scientific">Pseudoclavibacter terrae</name>
    <dbReference type="NCBI Taxonomy" id="1530195"/>
    <lineage>
        <taxon>Bacteria</taxon>
        <taxon>Bacillati</taxon>
        <taxon>Actinomycetota</taxon>
        <taxon>Actinomycetes</taxon>
        <taxon>Micrococcales</taxon>
        <taxon>Microbacteriaceae</taxon>
        <taxon>Pseudoclavibacter</taxon>
    </lineage>
</organism>
<keyword evidence="5" id="KW-1185">Reference proteome</keyword>
<dbReference type="Pfam" id="PF07859">
    <property type="entry name" value="Abhydrolase_3"/>
    <property type="match status" value="1"/>
</dbReference>
<evidence type="ECO:0000313" key="4">
    <source>
        <dbReference type="EMBL" id="KAB1638948.1"/>
    </source>
</evidence>
<dbReference type="PANTHER" id="PTHR48081">
    <property type="entry name" value="AB HYDROLASE SUPERFAMILY PROTEIN C4A8.06C"/>
    <property type="match status" value="1"/>
</dbReference>
<dbReference type="GO" id="GO:0016787">
    <property type="term" value="F:hydrolase activity"/>
    <property type="evidence" value="ECO:0007669"/>
    <property type="project" value="UniProtKB-KW"/>
</dbReference>
<reference evidence="4 5" key="1">
    <citation type="submission" date="2019-09" db="EMBL/GenBank/DDBJ databases">
        <title>Phylogeny of genus Pseudoclavibacter and closely related genus.</title>
        <authorList>
            <person name="Li Y."/>
        </authorList>
    </citation>
    <scope>NUCLEOTIDE SEQUENCE [LARGE SCALE GENOMIC DNA]</scope>
    <source>
        <strain evidence="4 5">THG-MD12</strain>
    </source>
</reference>
<feature type="region of interest" description="Disordered" evidence="2">
    <location>
        <begin position="1"/>
        <end position="26"/>
    </location>
</feature>
<evidence type="ECO:0000256" key="2">
    <source>
        <dbReference type="SAM" id="MobiDB-lite"/>
    </source>
</evidence>
<gene>
    <name evidence="4" type="ORF">F8O03_00900</name>
</gene>
<dbReference type="Proteomes" id="UP000490386">
    <property type="component" value="Unassembled WGS sequence"/>
</dbReference>
<feature type="domain" description="Alpha/beta hydrolase fold-3" evidence="3">
    <location>
        <begin position="114"/>
        <end position="277"/>
    </location>
</feature>
<dbReference type="AlphaFoldDB" id="A0A7J5B459"/>
<evidence type="ECO:0000259" key="3">
    <source>
        <dbReference type="Pfam" id="PF07859"/>
    </source>
</evidence>
<dbReference type="SUPFAM" id="SSF53474">
    <property type="entry name" value="alpha/beta-Hydrolases"/>
    <property type="match status" value="1"/>
</dbReference>